<dbReference type="InterPro" id="IPR018247">
    <property type="entry name" value="EF_Hand_1_Ca_BS"/>
</dbReference>
<dbReference type="PROSITE" id="PS51257">
    <property type="entry name" value="PROKAR_LIPOPROTEIN"/>
    <property type="match status" value="1"/>
</dbReference>
<dbReference type="Proteomes" id="UP001155604">
    <property type="component" value="Unassembled WGS sequence"/>
</dbReference>
<evidence type="ECO:0000313" key="4">
    <source>
        <dbReference type="EMBL" id="MCT7947362.1"/>
    </source>
</evidence>
<protein>
    <submittedName>
        <fullName evidence="4">Esterase-like activity of phytase family protein</fullName>
    </submittedName>
</protein>
<dbReference type="PANTHER" id="PTHR37957:SF1">
    <property type="entry name" value="PHYTASE-LIKE DOMAIN-CONTAINING PROTEIN"/>
    <property type="match status" value="1"/>
</dbReference>
<dbReference type="Pfam" id="PF13449">
    <property type="entry name" value="Phytase-like"/>
    <property type="match status" value="1"/>
</dbReference>
<feature type="domain" description="Phytase-like" evidence="2">
    <location>
        <begin position="114"/>
        <end position="475"/>
    </location>
</feature>
<dbReference type="RefSeq" id="WP_261273627.1">
    <property type="nucleotide sequence ID" value="NZ_JAMTCC010000039.1"/>
</dbReference>
<dbReference type="PROSITE" id="PS00018">
    <property type="entry name" value="EF_HAND_1"/>
    <property type="match status" value="1"/>
</dbReference>
<keyword evidence="5" id="KW-1185">Reference proteome</keyword>
<dbReference type="AlphaFoldDB" id="A0A9X2WXD7"/>
<sequence>MKNVLVTSGLCLSVLLLSACNSDDKDINSLTTQTTLIGGDGHCWMGGTRTDSGLDSNDNGKLDSNEVVESSYACNADLFTDKAVHLPFTVLRDDLDNGAMPGTKFEIRNGGYGSDAAPNPNNPIQFYALTDRGPNADYSGSLGKGKMFPTPDYTPRIGLFELQTNGTITKIKDILFKRPNGSLITGLPNSSSLGGTGEIPYDAAGEVIRQDMSQPYNAQTNPIKLDDYGLDSEGLAAMDDGSFWVSDEYGPHIVHYSAEGVEIARINPFADDARNLYSLPAEFAHRRANRGMEGLTITPDQSTLVGIMQSTISNPDKSVNNNTLTRIVTINLATGAIGQYLYQQEIAQNSNSAIVALSNSQFLVLERDGKFFNIDTDVMKHVYKIDISGATDLETVTAQADIAQDAALGLTLKGKTLEQVALSDGWEALAANGIIPVTKSLVLDMAAKTQYPHDKMEGLWLIDNKRLGVLNDDDFATWSNNNTLEQKYLDSAQSDIDGNTLYIVDDLPLSADK</sequence>
<comment type="caution">
    <text evidence="4">The sequence shown here is derived from an EMBL/GenBank/DDBJ whole genome shotgun (WGS) entry which is preliminary data.</text>
</comment>
<evidence type="ECO:0000259" key="2">
    <source>
        <dbReference type="Pfam" id="PF13449"/>
    </source>
</evidence>
<evidence type="ECO:0000259" key="3">
    <source>
        <dbReference type="Pfam" id="PF23657"/>
    </source>
</evidence>
<evidence type="ECO:0000313" key="5">
    <source>
        <dbReference type="Proteomes" id="UP001155604"/>
    </source>
</evidence>
<dbReference type="InterPro" id="IPR055575">
    <property type="entry name" value="DUF7151"/>
</dbReference>
<dbReference type="EMBL" id="JAMTCC010000039">
    <property type="protein sequence ID" value="MCT7947362.1"/>
    <property type="molecule type" value="Genomic_DNA"/>
</dbReference>
<dbReference type="PANTHER" id="PTHR37957">
    <property type="entry name" value="BLR7070 PROTEIN"/>
    <property type="match status" value="1"/>
</dbReference>
<feature type="domain" description="DUF7151" evidence="3">
    <location>
        <begin position="28"/>
        <end position="74"/>
    </location>
</feature>
<dbReference type="InterPro" id="IPR027372">
    <property type="entry name" value="Phytase-like_dom"/>
</dbReference>
<proteinExistence type="predicted"/>
<feature type="signal peptide" evidence="1">
    <location>
        <begin position="1"/>
        <end position="19"/>
    </location>
</feature>
<gene>
    <name evidence="4" type="ORF">NE536_18600</name>
</gene>
<evidence type="ECO:0000256" key="1">
    <source>
        <dbReference type="SAM" id="SignalP"/>
    </source>
</evidence>
<dbReference type="Pfam" id="PF23657">
    <property type="entry name" value="DUF7151"/>
    <property type="match status" value="1"/>
</dbReference>
<keyword evidence="1" id="KW-0732">Signal</keyword>
<reference evidence="4" key="1">
    <citation type="journal article" date="2023" name="Int. J. Syst. Evol. Microbiol.">
        <title>&lt;i&gt;Shewanella septentrionalis&lt;/i&gt; sp. nov. and &lt;i&gt;Shewanella holmiensis&lt;/i&gt; sp. nov., isolated from Baltic Sea water and sediments.</title>
        <authorList>
            <person name="Martin-Rodriguez A.J."/>
            <person name="Thorell K."/>
            <person name="Joffre E."/>
            <person name="Jensie-Markopoulos S."/>
            <person name="Moore E.R.B."/>
            <person name="Sjoling A."/>
        </authorList>
    </citation>
    <scope>NUCLEOTIDE SEQUENCE</scope>
    <source>
        <strain evidence="4">SP1W3</strain>
    </source>
</reference>
<feature type="chain" id="PRO_5040956132" evidence="1">
    <location>
        <begin position="20"/>
        <end position="513"/>
    </location>
</feature>
<dbReference type="SUPFAM" id="SSF101898">
    <property type="entry name" value="NHL repeat"/>
    <property type="match status" value="1"/>
</dbReference>
<organism evidence="4 5">
    <name type="scientific">Shewanella septentrionalis</name>
    <dbReference type="NCBI Taxonomy" id="2952223"/>
    <lineage>
        <taxon>Bacteria</taxon>
        <taxon>Pseudomonadati</taxon>
        <taxon>Pseudomonadota</taxon>
        <taxon>Gammaproteobacteria</taxon>
        <taxon>Alteromonadales</taxon>
        <taxon>Shewanellaceae</taxon>
        <taxon>Shewanella</taxon>
    </lineage>
</organism>
<name>A0A9X2WXD7_9GAMM</name>
<accession>A0A9X2WXD7</accession>